<accession>A0ABV0MP15</accession>
<dbReference type="Proteomes" id="UP001476798">
    <property type="component" value="Unassembled WGS sequence"/>
</dbReference>
<keyword evidence="2" id="KW-1185">Reference proteome</keyword>
<gene>
    <name evidence="1" type="ORF">GOODEAATRI_001884</name>
</gene>
<evidence type="ECO:0000313" key="2">
    <source>
        <dbReference type="Proteomes" id="UP001476798"/>
    </source>
</evidence>
<protein>
    <submittedName>
        <fullName evidence="1">Uncharacterized protein</fullName>
    </submittedName>
</protein>
<dbReference type="EMBL" id="JAHRIO010010058">
    <property type="protein sequence ID" value="MEQ2160676.1"/>
    <property type="molecule type" value="Genomic_DNA"/>
</dbReference>
<proteinExistence type="predicted"/>
<comment type="caution">
    <text evidence="1">The sequence shown here is derived from an EMBL/GenBank/DDBJ whole genome shotgun (WGS) entry which is preliminary data.</text>
</comment>
<evidence type="ECO:0000313" key="1">
    <source>
        <dbReference type="EMBL" id="MEQ2160676.1"/>
    </source>
</evidence>
<sequence length="147" mass="17047">MCFALSNLAIIRFHLNTFSVRNIMHTYSLARKQCIWLEMLKYQYLAQCYLEFSFFITVSLGETVRTELLPSAVRACNDQFLMARVIVLVCCVAFGRGKAGSFTRTQRKEVPELLLKRKLPDLKLTTENNSYDIADDKYGQLKLFHSF</sequence>
<reference evidence="1 2" key="1">
    <citation type="submission" date="2021-06" db="EMBL/GenBank/DDBJ databases">
        <authorList>
            <person name="Palmer J.M."/>
        </authorList>
    </citation>
    <scope>NUCLEOTIDE SEQUENCE [LARGE SCALE GENOMIC DNA]</scope>
    <source>
        <strain evidence="1 2">GA_2019</strain>
        <tissue evidence="1">Muscle</tissue>
    </source>
</reference>
<organism evidence="1 2">
    <name type="scientific">Goodea atripinnis</name>
    <dbReference type="NCBI Taxonomy" id="208336"/>
    <lineage>
        <taxon>Eukaryota</taxon>
        <taxon>Metazoa</taxon>
        <taxon>Chordata</taxon>
        <taxon>Craniata</taxon>
        <taxon>Vertebrata</taxon>
        <taxon>Euteleostomi</taxon>
        <taxon>Actinopterygii</taxon>
        <taxon>Neopterygii</taxon>
        <taxon>Teleostei</taxon>
        <taxon>Neoteleostei</taxon>
        <taxon>Acanthomorphata</taxon>
        <taxon>Ovalentaria</taxon>
        <taxon>Atherinomorphae</taxon>
        <taxon>Cyprinodontiformes</taxon>
        <taxon>Goodeidae</taxon>
        <taxon>Goodea</taxon>
    </lineage>
</organism>
<name>A0ABV0MP15_9TELE</name>